<feature type="transmembrane region" description="Helical" evidence="1">
    <location>
        <begin position="321"/>
        <end position="340"/>
    </location>
</feature>
<dbReference type="InterPro" id="IPR017946">
    <property type="entry name" value="PLC-like_Pdiesterase_TIM-brl"/>
</dbReference>
<keyword evidence="1" id="KW-1133">Transmembrane helix</keyword>
<dbReference type="GO" id="GO:0006629">
    <property type="term" value="P:lipid metabolic process"/>
    <property type="evidence" value="ECO:0007669"/>
    <property type="project" value="InterPro"/>
</dbReference>
<evidence type="ECO:0000256" key="1">
    <source>
        <dbReference type="SAM" id="Phobius"/>
    </source>
</evidence>
<dbReference type="AlphaFoldDB" id="A0A2B7WM98"/>
<evidence type="ECO:0000313" key="4">
    <source>
        <dbReference type="Proteomes" id="UP000223968"/>
    </source>
</evidence>
<evidence type="ECO:0000313" key="3">
    <source>
        <dbReference type="EMBL" id="PGG97784.1"/>
    </source>
</evidence>
<keyword evidence="1" id="KW-0472">Membrane</keyword>
<dbReference type="Proteomes" id="UP000223968">
    <property type="component" value="Unassembled WGS sequence"/>
</dbReference>
<comment type="caution">
    <text evidence="3">The sequence shown here is derived from an EMBL/GenBank/DDBJ whole genome shotgun (WGS) entry which is preliminary data.</text>
</comment>
<dbReference type="SUPFAM" id="SSF51695">
    <property type="entry name" value="PLC-like phosphodiesterases"/>
    <property type="match status" value="1"/>
</dbReference>
<dbReference type="STRING" id="1447875.A0A2B7WM98"/>
<dbReference type="CDD" id="cd08570">
    <property type="entry name" value="GDPD_YPL206cp_fungi"/>
    <property type="match status" value="1"/>
</dbReference>
<dbReference type="PANTHER" id="PTHR43805:SF1">
    <property type="entry name" value="GP-PDE DOMAIN-CONTAINING PROTEIN"/>
    <property type="match status" value="1"/>
</dbReference>
<protein>
    <recommendedName>
        <fullName evidence="2">GP-PDE domain-containing protein</fullName>
    </recommendedName>
</protein>
<dbReference type="GO" id="GO:0008081">
    <property type="term" value="F:phosphoric diester hydrolase activity"/>
    <property type="evidence" value="ECO:0007669"/>
    <property type="project" value="InterPro"/>
</dbReference>
<sequence>MASADIPTFENVTATFNLQASPSAANLESQPGPDTSWVAPGRNNDGTPAVPLTIAHRGLKAKYPENTMSGFTHAVEVGAQGLEVDLHLSKDGVVVISHDATLQRCYGVSKRIIDCDWAYLSSLRTTRAPFEPMPRLIDLLQYISAPDRTHVWLLLDIKLDDDSESMVRAIAETIESVPSERRPWNERIILGCWAAKYLSLCHKYLPSFPVALISYSLLYARQFLGIPNISFNIKQKALMGPGGTQFLAEVKDAQRQIFVWTINEESFMRWSTRNEVDGVITDDPELFQGVCDEWEGNRLGYAGDTDGALNKDDKITILQRINVLMAAVVMFMLGGVFSIAHPVDLKAFTAKPSNDNVGSGEH</sequence>
<organism evidence="3 4">
    <name type="scientific">Helicocarpus griseus UAMH5409</name>
    <dbReference type="NCBI Taxonomy" id="1447875"/>
    <lineage>
        <taxon>Eukaryota</taxon>
        <taxon>Fungi</taxon>
        <taxon>Dikarya</taxon>
        <taxon>Ascomycota</taxon>
        <taxon>Pezizomycotina</taxon>
        <taxon>Eurotiomycetes</taxon>
        <taxon>Eurotiomycetidae</taxon>
        <taxon>Onygenales</taxon>
        <taxon>Ajellomycetaceae</taxon>
        <taxon>Helicocarpus</taxon>
    </lineage>
</organism>
<gene>
    <name evidence="3" type="ORF">AJ79_09082</name>
</gene>
<accession>A0A2B7WM98</accession>
<reference evidence="3 4" key="1">
    <citation type="submission" date="2017-10" db="EMBL/GenBank/DDBJ databases">
        <title>Comparative genomics in systemic dimorphic fungi from Ajellomycetaceae.</title>
        <authorList>
            <person name="Munoz J.F."/>
            <person name="Mcewen J.G."/>
            <person name="Clay O.K."/>
            <person name="Cuomo C.A."/>
        </authorList>
    </citation>
    <scope>NUCLEOTIDE SEQUENCE [LARGE SCALE GENOMIC DNA]</scope>
    <source>
        <strain evidence="3 4">UAMH5409</strain>
    </source>
</reference>
<dbReference type="InterPro" id="IPR030395">
    <property type="entry name" value="GP_PDE_dom"/>
</dbReference>
<dbReference type="PROSITE" id="PS51704">
    <property type="entry name" value="GP_PDE"/>
    <property type="match status" value="1"/>
</dbReference>
<keyword evidence="1" id="KW-0812">Transmembrane</keyword>
<dbReference type="Gene3D" id="3.20.20.190">
    <property type="entry name" value="Phosphatidylinositol (PI) phosphodiesterase"/>
    <property type="match status" value="1"/>
</dbReference>
<dbReference type="EMBL" id="PDNB01000239">
    <property type="protein sequence ID" value="PGG97784.1"/>
    <property type="molecule type" value="Genomic_DNA"/>
</dbReference>
<dbReference type="Pfam" id="PF03009">
    <property type="entry name" value="GDPD"/>
    <property type="match status" value="1"/>
</dbReference>
<name>A0A2B7WM98_9EURO</name>
<dbReference type="OrthoDB" id="1058301at2759"/>
<keyword evidence="4" id="KW-1185">Reference proteome</keyword>
<evidence type="ECO:0000259" key="2">
    <source>
        <dbReference type="PROSITE" id="PS51704"/>
    </source>
</evidence>
<dbReference type="PANTHER" id="PTHR43805">
    <property type="entry name" value="GLYCEROPHOSPHORYL DIESTER PHOSPHODIESTERASE"/>
    <property type="match status" value="1"/>
</dbReference>
<feature type="domain" description="GP-PDE" evidence="2">
    <location>
        <begin position="51"/>
        <end position="291"/>
    </location>
</feature>
<proteinExistence type="predicted"/>